<gene>
    <name evidence="1" type="ORF">SOO65_19110</name>
</gene>
<sequence length="87" mass="10404">MKLRRRIEEVCVMCGTSQEIILHFIEEEWLHPIDREHSVFDDEDVARIKLIVELKNEFGVNDEAIPIILHLIDQLNAFRSYRREIES</sequence>
<dbReference type="EMBL" id="CP139487">
    <property type="protein sequence ID" value="WPU64807.1"/>
    <property type="molecule type" value="Genomic_DNA"/>
</dbReference>
<dbReference type="InterPro" id="IPR009061">
    <property type="entry name" value="DNA-bd_dom_put_sf"/>
</dbReference>
<dbReference type="RefSeq" id="WP_321394318.1">
    <property type="nucleotide sequence ID" value="NZ_CP139487.1"/>
</dbReference>
<proteinExistence type="predicted"/>
<protein>
    <submittedName>
        <fullName evidence="1">Chaperone modulator CbpM</fullName>
    </submittedName>
</protein>
<dbReference type="AlphaFoldDB" id="A0AAX4HNB2"/>
<evidence type="ECO:0000313" key="1">
    <source>
        <dbReference type="EMBL" id="WPU64807.1"/>
    </source>
</evidence>
<organism evidence="1 2">
    <name type="scientific">Peredibacter starrii</name>
    <dbReference type="NCBI Taxonomy" id="28202"/>
    <lineage>
        <taxon>Bacteria</taxon>
        <taxon>Pseudomonadati</taxon>
        <taxon>Bdellovibrionota</taxon>
        <taxon>Bacteriovoracia</taxon>
        <taxon>Bacteriovoracales</taxon>
        <taxon>Bacteriovoracaceae</taxon>
        <taxon>Peredibacter</taxon>
    </lineage>
</organism>
<dbReference type="Pfam" id="PF13591">
    <property type="entry name" value="MerR_2"/>
    <property type="match status" value="1"/>
</dbReference>
<dbReference type="SUPFAM" id="SSF46955">
    <property type="entry name" value="Putative DNA-binding domain"/>
    <property type="match status" value="1"/>
</dbReference>
<name>A0AAX4HNB2_9BACT</name>
<keyword evidence="2" id="KW-1185">Reference proteome</keyword>
<dbReference type="Gene3D" id="1.10.1660.10">
    <property type="match status" value="1"/>
</dbReference>
<accession>A0AAX4HNB2</accession>
<evidence type="ECO:0000313" key="2">
    <source>
        <dbReference type="Proteomes" id="UP001324634"/>
    </source>
</evidence>
<dbReference type="Proteomes" id="UP001324634">
    <property type="component" value="Chromosome"/>
</dbReference>
<reference evidence="1 2" key="1">
    <citation type="submission" date="2023-11" db="EMBL/GenBank/DDBJ databases">
        <title>Peredibacter starrii A3.12.</title>
        <authorList>
            <person name="Mitchell R.J."/>
        </authorList>
    </citation>
    <scope>NUCLEOTIDE SEQUENCE [LARGE SCALE GENOMIC DNA]</scope>
    <source>
        <strain evidence="1 2">A3.12</strain>
    </source>
</reference>
<dbReference type="KEGG" id="psti:SOO65_19110"/>